<dbReference type="EMBL" id="GL883092">
    <property type="protein sequence ID" value="EGG11375.1"/>
    <property type="molecule type" value="Genomic_DNA"/>
</dbReference>
<reference evidence="3" key="1">
    <citation type="journal article" date="2011" name="Proc. Natl. Acad. Sci. U.S.A.">
        <title>Obligate biotrophy features unraveled by the genomic analysis of rust fungi.</title>
        <authorList>
            <person name="Duplessis S."/>
            <person name="Cuomo C.A."/>
            <person name="Lin Y.-C."/>
            <person name="Aerts A."/>
            <person name="Tisserant E."/>
            <person name="Veneault-Fourrey C."/>
            <person name="Joly D.L."/>
            <person name="Hacquard S."/>
            <person name="Amselem J."/>
            <person name="Cantarel B.L."/>
            <person name="Chiu R."/>
            <person name="Coutinho P.M."/>
            <person name="Feau N."/>
            <person name="Field M."/>
            <person name="Frey P."/>
            <person name="Gelhaye E."/>
            <person name="Goldberg J."/>
            <person name="Grabherr M.G."/>
            <person name="Kodira C.D."/>
            <person name="Kohler A."/>
            <person name="Kuees U."/>
            <person name="Lindquist E.A."/>
            <person name="Lucas S.M."/>
            <person name="Mago R."/>
            <person name="Mauceli E."/>
            <person name="Morin E."/>
            <person name="Murat C."/>
            <person name="Pangilinan J.L."/>
            <person name="Park R."/>
            <person name="Pearson M."/>
            <person name="Quesneville H."/>
            <person name="Rouhier N."/>
            <person name="Sakthikumar S."/>
            <person name="Salamov A.A."/>
            <person name="Schmutz J."/>
            <person name="Selles B."/>
            <person name="Shapiro H."/>
            <person name="Tanguay P."/>
            <person name="Tuskan G.A."/>
            <person name="Henrissat B."/>
            <person name="Van de Peer Y."/>
            <person name="Rouze P."/>
            <person name="Ellis J.G."/>
            <person name="Dodds P.N."/>
            <person name="Schein J.E."/>
            <person name="Zhong S."/>
            <person name="Hamelin R.C."/>
            <person name="Grigoriev I.V."/>
            <person name="Szabo L.J."/>
            <person name="Martin F."/>
        </authorList>
    </citation>
    <scope>NUCLEOTIDE SEQUENCE [LARGE SCALE GENOMIC DNA]</scope>
    <source>
        <strain evidence="3">98AG31 / pathotype 3-4-7</strain>
    </source>
</reference>
<dbReference type="HOGENOM" id="CLU_183185_0_0_1"/>
<dbReference type="AlphaFoldDB" id="F4R7U4"/>
<evidence type="ECO:0000256" key="1">
    <source>
        <dbReference type="SAM" id="SignalP"/>
    </source>
</evidence>
<evidence type="ECO:0000313" key="2">
    <source>
        <dbReference type="EMBL" id="EGG11375.1"/>
    </source>
</evidence>
<dbReference type="VEuPathDB" id="FungiDB:MELLADRAFT_124272"/>
<dbReference type="InParanoid" id="F4R7U4"/>
<evidence type="ECO:0000313" key="3">
    <source>
        <dbReference type="Proteomes" id="UP000001072"/>
    </source>
</evidence>
<gene>
    <name evidence="2" type="ORF">MELLADRAFT_124272</name>
</gene>
<keyword evidence="3" id="KW-1185">Reference proteome</keyword>
<feature type="chain" id="PRO_5003321407" evidence="1">
    <location>
        <begin position="26"/>
        <end position="97"/>
    </location>
</feature>
<accession>F4R7U4</accession>
<organism evidence="3">
    <name type="scientific">Melampsora larici-populina (strain 98AG31 / pathotype 3-4-7)</name>
    <name type="common">Poplar leaf rust fungus</name>
    <dbReference type="NCBI Taxonomy" id="747676"/>
    <lineage>
        <taxon>Eukaryota</taxon>
        <taxon>Fungi</taxon>
        <taxon>Dikarya</taxon>
        <taxon>Basidiomycota</taxon>
        <taxon>Pucciniomycotina</taxon>
        <taxon>Pucciniomycetes</taxon>
        <taxon>Pucciniales</taxon>
        <taxon>Melampsoraceae</taxon>
        <taxon>Melampsora</taxon>
    </lineage>
</organism>
<dbReference type="RefSeq" id="XP_007405010.1">
    <property type="nucleotide sequence ID" value="XM_007404948.1"/>
</dbReference>
<dbReference type="Proteomes" id="UP000001072">
    <property type="component" value="Unassembled WGS sequence"/>
</dbReference>
<dbReference type="KEGG" id="mlr:MELLADRAFT_124272"/>
<dbReference type="GeneID" id="18926715"/>
<protein>
    <submittedName>
        <fullName evidence="2">Secreted protein</fullName>
    </submittedName>
</protein>
<feature type="signal peptide" evidence="1">
    <location>
        <begin position="1"/>
        <end position="25"/>
    </location>
</feature>
<name>F4R7U4_MELLP</name>
<sequence length="97" mass="10541">MIGVQLRRVVLSSLILVIVVTPTICELLDDVARLEAMGFSDTRRLRTSLEDGDDGRAAERHNCEQVECSDTGHCDDAGCRFDCDTGAGRCHEGGTQT</sequence>
<keyword evidence="1" id="KW-0732">Signal</keyword>
<proteinExistence type="predicted"/>